<reference evidence="1 2" key="1">
    <citation type="journal article" date="2015" name="Nature">
        <title>rRNA introns, odd ribosomes, and small enigmatic genomes across a large radiation of phyla.</title>
        <authorList>
            <person name="Brown C.T."/>
            <person name="Hug L.A."/>
            <person name="Thomas B.C."/>
            <person name="Sharon I."/>
            <person name="Castelle C.J."/>
            <person name="Singh A."/>
            <person name="Wilkins M.J."/>
            <person name="Williams K.H."/>
            <person name="Banfield J.F."/>
        </authorList>
    </citation>
    <scope>NUCLEOTIDE SEQUENCE [LARGE SCALE GENOMIC DNA]</scope>
</reference>
<name>A0A0G0W6I7_UNCKA</name>
<gene>
    <name evidence="1" type="ORF">UU59_C0004G0037</name>
</gene>
<protein>
    <submittedName>
        <fullName evidence="1">Uncharacterized protein</fullName>
    </submittedName>
</protein>
<evidence type="ECO:0000313" key="1">
    <source>
        <dbReference type="EMBL" id="KKS07647.1"/>
    </source>
</evidence>
<dbReference type="EMBL" id="LCBF01000004">
    <property type="protein sequence ID" value="KKS07647.1"/>
    <property type="molecule type" value="Genomic_DNA"/>
</dbReference>
<proteinExistence type="predicted"/>
<dbReference type="InterPro" id="IPR036498">
    <property type="entry name" value="Nfu/NifU_N_sf"/>
</dbReference>
<dbReference type="Proteomes" id="UP000034544">
    <property type="component" value="Unassembled WGS sequence"/>
</dbReference>
<organism evidence="1 2">
    <name type="scientific">candidate division WWE3 bacterium GW2011_GWE1_41_27</name>
    <dbReference type="NCBI Taxonomy" id="1619131"/>
    <lineage>
        <taxon>Bacteria</taxon>
        <taxon>Katanobacteria</taxon>
    </lineage>
</organism>
<evidence type="ECO:0000313" key="2">
    <source>
        <dbReference type="Proteomes" id="UP000034544"/>
    </source>
</evidence>
<comment type="caution">
    <text evidence="1">The sequence shown here is derived from an EMBL/GenBank/DDBJ whole genome shotgun (WGS) entry which is preliminary data.</text>
</comment>
<dbReference type="Gene3D" id="3.30.1370.70">
    <property type="entry name" value="Scaffold protein Nfu/NifU, N-terminal domain"/>
    <property type="match status" value="1"/>
</dbReference>
<accession>A0A0G0W6I7</accession>
<dbReference type="AlphaFoldDB" id="A0A0G0W6I7"/>
<sequence length="123" mass="13844">MATQAILEVDVKSIGLRDEMRVYTTKLILSEFGERNAFDTMSWPVDFPQAEDVGLKYLGQVCTCLVNEIVKNISGVTFIVVDLHSVTILRNMSYSWNTIEPKLFEAIEKALKVDSEIVGKQLS</sequence>